<name>A0A2P7QXP5_9GAMM</name>
<dbReference type="InterPro" id="IPR041854">
    <property type="entry name" value="BFD-like_2Fe2S-bd_dom_sf"/>
</dbReference>
<dbReference type="AlphaFoldDB" id="A0A2P7QXP5"/>
<dbReference type="Pfam" id="PF07992">
    <property type="entry name" value="Pyr_redox_2"/>
    <property type="match status" value="1"/>
</dbReference>
<keyword evidence="1" id="KW-0560">Oxidoreductase</keyword>
<accession>A0A2P7QXP5</accession>
<dbReference type="GO" id="GO:0016491">
    <property type="term" value="F:oxidoreductase activity"/>
    <property type="evidence" value="ECO:0007669"/>
    <property type="project" value="UniProtKB-KW"/>
</dbReference>
<reference evidence="4 5" key="1">
    <citation type="submission" date="2018-03" db="EMBL/GenBank/DDBJ databases">
        <title>The draft genome of Zobellella taiwanensis JCM 13381.</title>
        <authorList>
            <person name="Liu L."/>
            <person name="Li L."/>
            <person name="Wang T."/>
            <person name="Zhang X."/>
            <person name="Liang L."/>
        </authorList>
    </citation>
    <scope>NUCLEOTIDE SEQUENCE [LARGE SCALE GENOMIC DNA]</scope>
    <source>
        <strain evidence="4 5">JCM 13381</strain>
    </source>
</reference>
<dbReference type="PRINTS" id="PR00368">
    <property type="entry name" value="FADPNR"/>
</dbReference>
<evidence type="ECO:0000313" key="4">
    <source>
        <dbReference type="EMBL" id="PSJ42748.1"/>
    </source>
</evidence>
<dbReference type="Pfam" id="PF17806">
    <property type="entry name" value="SO_alpha_A3"/>
    <property type="match status" value="1"/>
</dbReference>
<protein>
    <submittedName>
        <fullName evidence="4">FAD/NAD(P)-binding oxidoreductase</fullName>
    </submittedName>
</protein>
<evidence type="ECO:0000259" key="3">
    <source>
        <dbReference type="Pfam" id="PF17806"/>
    </source>
</evidence>
<comment type="caution">
    <text evidence="4">The sequence shown here is derived from an EMBL/GenBank/DDBJ whole genome shotgun (WGS) entry which is preliminary data.</text>
</comment>
<dbReference type="Gene3D" id="3.50.50.60">
    <property type="entry name" value="FAD/NAD(P)-binding domain"/>
    <property type="match status" value="3"/>
</dbReference>
<dbReference type="InterPro" id="IPR017224">
    <property type="entry name" value="Opine_Oxase_asu/HCN_bsu"/>
</dbReference>
<organism evidence="4 5">
    <name type="scientific">Zobellella taiwanensis</name>
    <dbReference type="NCBI Taxonomy" id="347535"/>
    <lineage>
        <taxon>Bacteria</taxon>
        <taxon>Pseudomonadati</taxon>
        <taxon>Pseudomonadota</taxon>
        <taxon>Gammaproteobacteria</taxon>
        <taxon>Aeromonadales</taxon>
        <taxon>Aeromonadaceae</taxon>
        <taxon>Zobellella</taxon>
    </lineage>
</organism>
<dbReference type="PIRSF" id="PIRSF037495">
    <property type="entry name" value="Opine_OX_OoxA/HcnB"/>
    <property type="match status" value="1"/>
</dbReference>
<feature type="domain" description="FAD/NAD(P)-binding" evidence="2">
    <location>
        <begin position="4"/>
        <end position="319"/>
    </location>
</feature>
<dbReference type="PANTHER" id="PTHR42949">
    <property type="entry name" value="ANAEROBIC GLYCEROL-3-PHOSPHATE DEHYDROGENASE SUBUNIT B"/>
    <property type="match status" value="1"/>
</dbReference>
<evidence type="ECO:0000259" key="2">
    <source>
        <dbReference type="Pfam" id="PF07992"/>
    </source>
</evidence>
<dbReference type="InterPro" id="IPR051691">
    <property type="entry name" value="Metab_Enz_Cyan_OpOx_G3PDH"/>
</dbReference>
<evidence type="ECO:0000256" key="1">
    <source>
        <dbReference type="ARBA" id="ARBA00023002"/>
    </source>
</evidence>
<dbReference type="Proteomes" id="UP000242181">
    <property type="component" value="Unassembled WGS sequence"/>
</dbReference>
<dbReference type="InterPro" id="IPR023753">
    <property type="entry name" value="FAD/NAD-binding_dom"/>
</dbReference>
<feature type="domain" description="SoxA A3" evidence="3">
    <location>
        <begin position="377"/>
        <end position="456"/>
    </location>
</feature>
<dbReference type="InterPro" id="IPR041117">
    <property type="entry name" value="SoxA_A3"/>
</dbReference>
<dbReference type="PANTHER" id="PTHR42949:SF3">
    <property type="entry name" value="ANAEROBIC GLYCEROL-3-PHOSPHATE DEHYDROGENASE SUBUNIT B"/>
    <property type="match status" value="1"/>
</dbReference>
<gene>
    <name evidence="4" type="ORF">C7I36_08765</name>
</gene>
<sequence>MKQYDLVIVGAGPAGMAAAAAAAEQGLTVAVLDEQAAPGGQIYRAISAPAPRDEGILGPDYYHGRRLLGPFGQAGVDYISSATVWEVTKEREVRFSAQGQARTLRAERILLATGAQERPAPFPGWQLPGVMSCGAAQIMLKTSGLTPPVPLILAGSGPLLLLIALQLHRAGVEIAAVLDTTPKENYFKASRHFGGALRGWKMLLKGLNYIAQLKGAGIPFLSQVSGLRGEAGSDGKLARVHFSHKGQARTLDAISLLVHQGVVPNVQLSRAIGIGHQWDELQLCWRPSTDTWGETDLEGIFIAGDGAGIGGAVVAEQAGRLAAWQVACQLDRLSPKERDRLAVPVRRALAPVLAIRPFLDVLYQPAGEFLTPADDTLVCRCEEVTAGDIRRFARMGCTGPNQTKAFSRVGMGPCQGRMCGLTVSQIIADTRQTTPAEVGYYRIRSPIKPLTLQELANLNNTDQPQP</sequence>
<dbReference type="CDD" id="cd19946">
    <property type="entry name" value="GlpA-like_Fer2_BFD-like"/>
    <property type="match status" value="1"/>
</dbReference>
<dbReference type="Gene3D" id="1.10.10.1100">
    <property type="entry name" value="BFD-like [2Fe-2S]-binding domain"/>
    <property type="match status" value="1"/>
</dbReference>
<dbReference type="EMBL" id="PXYH01000010">
    <property type="protein sequence ID" value="PSJ42748.1"/>
    <property type="molecule type" value="Genomic_DNA"/>
</dbReference>
<dbReference type="RefSeq" id="WP_106453339.1">
    <property type="nucleotide sequence ID" value="NZ_PXYH01000010.1"/>
</dbReference>
<proteinExistence type="predicted"/>
<dbReference type="InterPro" id="IPR036188">
    <property type="entry name" value="FAD/NAD-bd_sf"/>
</dbReference>
<dbReference type="PRINTS" id="PR00469">
    <property type="entry name" value="PNDRDTASEII"/>
</dbReference>
<dbReference type="SUPFAM" id="SSF51905">
    <property type="entry name" value="FAD/NAD(P)-binding domain"/>
    <property type="match status" value="1"/>
</dbReference>
<keyword evidence="5" id="KW-1185">Reference proteome</keyword>
<dbReference type="OrthoDB" id="9801699at2"/>
<evidence type="ECO:0000313" key="5">
    <source>
        <dbReference type="Proteomes" id="UP000242181"/>
    </source>
</evidence>